<dbReference type="STRING" id="29760.D7SUA4"/>
<proteinExistence type="predicted"/>
<organism evidence="1 2">
    <name type="scientific">Vitis vinifera</name>
    <name type="common">Grape</name>
    <dbReference type="NCBI Taxonomy" id="29760"/>
    <lineage>
        <taxon>Eukaryota</taxon>
        <taxon>Viridiplantae</taxon>
        <taxon>Streptophyta</taxon>
        <taxon>Embryophyta</taxon>
        <taxon>Tracheophyta</taxon>
        <taxon>Spermatophyta</taxon>
        <taxon>Magnoliopsida</taxon>
        <taxon>eudicotyledons</taxon>
        <taxon>Gunneridae</taxon>
        <taxon>Pentapetalae</taxon>
        <taxon>rosids</taxon>
        <taxon>Vitales</taxon>
        <taxon>Vitaceae</taxon>
        <taxon>Viteae</taxon>
        <taxon>Vitis</taxon>
    </lineage>
</organism>
<gene>
    <name evidence="1" type="ordered locus">VIT_04s0008g03390</name>
</gene>
<dbReference type="Proteomes" id="UP000009183">
    <property type="component" value="Chromosome 4"/>
</dbReference>
<evidence type="ECO:0000313" key="2">
    <source>
        <dbReference type="Proteomes" id="UP000009183"/>
    </source>
</evidence>
<evidence type="ECO:0000313" key="1">
    <source>
        <dbReference type="EMBL" id="CBI20853.3"/>
    </source>
</evidence>
<reference evidence="2" key="1">
    <citation type="journal article" date="2007" name="Nature">
        <title>The grapevine genome sequence suggests ancestral hexaploidization in major angiosperm phyla.</title>
        <authorList>
            <consortium name="The French-Italian Public Consortium for Grapevine Genome Characterization."/>
            <person name="Jaillon O."/>
            <person name="Aury J.-M."/>
            <person name="Noel B."/>
            <person name="Policriti A."/>
            <person name="Clepet C."/>
            <person name="Casagrande A."/>
            <person name="Choisne N."/>
            <person name="Aubourg S."/>
            <person name="Vitulo N."/>
            <person name="Jubin C."/>
            <person name="Vezzi A."/>
            <person name="Legeai F."/>
            <person name="Hugueney P."/>
            <person name="Dasilva C."/>
            <person name="Horner D."/>
            <person name="Mica E."/>
            <person name="Jublot D."/>
            <person name="Poulain J."/>
            <person name="Bruyere C."/>
            <person name="Billault A."/>
            <person name="Segurens B."/>
            <person name="Gouyvenoux M."/>
            <person name="Ugarte E."/>
            <person name="Cattonaro F."/>
            <person name="Anthouard V."/>
            <person name="Vico V."/>
            <person name="Del Fabbro C."/>
            <person name="Alaux M."/>
            <person name="Di Gaspero G."/>
            <person name="Dumas V."/>
            <person name="Felice N."/>
            <person name="Paillard S."/>
            <person name="Juman I."/>
            <person name="Moroldo M."/>
            <person name="Scalabrin S."/>
            <person name="Canaguier A."/>
            <person name="Le Clainche I."/>
            <person name="Malacrida G."/>
            <person name="Durand E."/>
            <person name="Pesole G."/>
            <person name="Laucou V."/>
            <person name="Chatelet P."/>
            <person name="Merdinoglu D."/>
            <person name="Delledonne M."/>
            <person name="Pezzotti M."/>
            <person name="Lecharny A."/>
            <person name="Scarpelli C."/>
            <person name="Artiguenave F."/>
            <person name="Pe M.E."/>
            <person name="Valle G."/>
            <person name="Morgante M."/>
            <person name="Caboche M."/>
            <person name="Adam-Blondon A.-F."/>
            <person name="Weissenbach J."/>
            <person name="Quetier F."/>
            <person name="Wincker P."/>
        </authorList>
    </citation>
    <scope>NUCLEOTIDE SEQUENCE [LARGE SCALE GENOMIC DNA]</scope>
    <source>
        <strain evidence="2">cv. Pinot noir / PN40024</strain>
    </source>
</reference>
<dbReference type="InParanoid" id="D7SUA4"/>
<dbReference type="AlphaFoldDB" id="D7SUA4"/>
<accession>D7SUA4</accession>
<dbReference type="HOGENOM" id="CLU_2113416_0_0_1"/>
<dbReference type="PaxDb" id="29760-VIT_04s0008g03390.t01"/>
<dbReference type="EMBL" id="FN595231">
    <property type="protein sequence ID" value="CBI20853.3"/>
    <property type="molecule type" value="Genomic_DNA"/>
</dbReference>
<name>D7SUA4_VITVI</name>
<protein>
    <submittedName>
        <fullName evidence="1">Uncharacterized protein</fullName>
    </submittedName>
</protein>
<sequence length="115" mass="13683">MNRLISSKSWFFFLYFHFDIKNCSRELVILYINNALALCSSQSYSAYLVGKWAFALWIFTRKLESMGSMDRGVTTNYSWLWRKYGLIITKNETLSAIQLLYVIMRHSVFYVLQSY</sequence>
<keyword evidence="2" id="KW-1185">Reference proteome</keyword>